<reference evidence="3" key="1">
    <citation type="submission" date="2017-02" db="UniProtKB">
        <authorList>
            <consortium name="WormBaseParasite"/>
        </authorList>
    </citation>
    <scope>IDENTIFICATION</scope>
</reference>
<dbReference type="EMBL" id="UXUI01008332">
    <property type="protein sequence ID" value="VDD91230.1"/>
    <property type="molecule type" value="Genomic_DNA"/>
</dbReference>
<protein>
    <submittedName>
        <fullName evidence="3">ANF_receptor domain-containing protein</fullName>
    </submittedName>
</protein>
<dbReference type="Proteomes" id="UP000274131">
    <property type="component" value="Unassembled WGS sequence"/>
</dbReference>
<evidence type="ECO:0000313" key="3">
    <source>
        <dbReference type="WBParaSite" id="EVEC_0000637001-mRNA-1"/>
    </source>
</evidence>
<dbReference type="AlphaFoldDB" id="A0A0N4V7U6"/>
<reference evidence="1 2" key="2">
    <citation type="submission" date="2018-10" db="EMBL/GenBank/DDBJ databases">
        <authorList>
            <consortium name="Pathogen Informatics"/>
        </authorList>
    </citation>
    <scope>NUCLEOTIDE SEQUENCE [LARGE SCALE GENOMIC DNA]</scope>
</reference>
<dbReference type="OrthoDB" id="5852692at2759"/>
<evidence type="ECO:0000313" key="2">
    <source>
        <dbReference type="Proteomes" id="UP000274131"/>
    </source>
</evidence>
<organism evidence="3">
    <name type="scientific">Enterobius vermicularis</name>
    <name type="common">Human pinworm</name>
    <dbReference type="NCBI Taxonomy" id="51028"/>
    <lineage>
        <taxon>Eukaryota</taxon>
        <taxon>Metazoa</taxon>
        <taxon>Ecdysozoa</taxon>
        <taxon>Nematoda</taxon>
        <taxon>Chromadorea</taxon>
        <taxon>Rhabditida</taxon>
        <taxon>Spirurina</taxon>
        <taxon>Oxyuridomorpha</taxon>
        <taxon>Oxyuroidea</taxon>
        <taxon>Oxyuridae</taxon>
        <taxon>Enterobius</taxon>
    </lineage>
</organism>
<dbReference type="WBParaSite" id="EVEC_0000637001-mRNA-1">
    <property type="protein sequence ID" value="EVEC_0000637001-mRNA-1"/>
    <property type="gene ID" value="EVEC_0000637001"/>
</dbReference>
<accession>A0A0N4V7U6</accession>
<gene>
    <name evidence="1" type="ORF">EVEC_LOCUS5981</name>
</gene>
<name>A0A0N4V7U6_ENTVE</name>
<sequence>MQDGYTSPLITLLESLGQNAFRRDEVQVGRDRTVNVLGMPLGRRNGLQVSPLSGLSYGNQDLFGPVSINDKYDVNWGFLNKLGDLMNTASKKFLIPSKS</sequence>
<proteinExistence type="predicted"/>
<keyword evidence="2" id="KW-1185">Reference proteome</keyword>
<evidence type="ECO:0000313" key="1">
    <source>
        <dbReference type="EMBL" id="VDD91230.1"/>
    </source>
</evidence>